<dbReference type="InterPro" id="IPR050469">
    <property type="entry name" value="Diguanylate_Cyclase"/>
</dbReference>
<comment type="caution">
    <text evidence="4">The sequence shown here is derived from an EMBL/GenBank/DDBJ whole genome shotgun (WGS) entry which is preliminary data.</text>
</comment>
<dbReference type="EC" id="2.7.7.65" evidence="1"/>
<feature type="transmembrane region" description="Helical" evidence="2">
    <location>
        <begin position="148"/>
        <end position="172"/>
    </location>
</feature>
<dbReference type="Pfam" id="PF00990">
    <property type="entry name" value="GGDEF"/>
    <property type="match status" value="1"/>
</dbReference>
<dbReference type="Proteomes" id="UP000323909">
    <property type="component" value="Unassembled WGS sequence"/>
</dbReference>
<evidence type="ECO:0000313" key="5">
    <source>
        <dbReference type="Proteomes" id="UP000323909"/>
    </source>
</evidence>
<dbReference type="CDD" id="cd01949">
    <property type="entry name" value="GGDEF"/>
    <property type="match status" value="1"/>
</dbReference>
<evidence type="ECO:0000259" key="3">
    <source>
        <dbReference type="PROSITE" id="PS50887"/>
    </source>
</evidence>
<organism evidence="4 5">
    <name type="scientific">Pseudomonas veronii</name>
    <dbReference type="NCBI Taxonomy" id="76761"/>
    <lineage>
        <taxon>Bacteria</taxon>
        <taxon>Pseudomonadati</taxon>
        <taxon>Pseudomonadota</taxon>
        <taxon>Gammaproteobacteria</taxon>
        <taxon>Pseudomonadales</taxon>
        <taxon>Pseudomonadaceae</taxon>
        <taxon>Pseudomonas</taxon>
    </lineage>
</organism>
<feature type="transmembrane region" description="Helical" evidence="2">
    <location>
        <begin position="6"/>
        <end position="23"/>
    </location>
</feature>
<dbReference type="GO" id="GO:0005886">
    <property type="term" value="C:plasma membrane"/>
    <property type="evidence" value="ECO:0007669"/>
    <property type="project" value="TreeGrafter"/>
</dbReference>
<feature type="transmembrane region" description="Helical" evidence="2">
    <location>
        <begin position="60"/>
        <end position="81"/>
    </location>
</feature>
<keyword evidence="2" id="KW-1133">Transmembrane helix</keyword>
<dbReference type="RefSeq" id="WP_024075858.1">
    <property type="nucleotide sequence ID" value="NZ_VWXT01000268.1"/>
</dbReference>
<dbReference type="SUPFAM" id="SSF55073">
    <property type="entry name" value="Nucleotide cyclase"/>
    <property type="match status" value="1"/>
</dbReference>
<dbReference type="Gene3D" id="3.30.70.270">
    <property type="match status" value="1"/>
</dbReference>
<dbReference type="PROSITE" id="PS50887">
    <property type="entry name" value="GGDEF"/>
    <property type="match status" value="1"/>
</dbReference>
<name>A0A5M8F1I2_PSEVE</name>
<feature type="transmembrane region" description="Helical" evidence="2">
    <location>
        <begin position="93"/>
        <end position="111"/>
    </location>
</feature>
<feature type="domain" description="GGDEF" evidence="3">
    <location>
        <begin position="248"/>
        <end position="381"/>
    </location>
</feature>
<accession>A0A5M8F1I2</accession>
<keyword evidence="2" id="KW-0812">Transmembrane</keyword>
<dbReference type="GO" id="GO:0052621">
    <property type="term" value="F:diguanylate cyclase activity"/>
    <property type="evidence" value="ECO:0007669"/>
    <property type="project" value="UniProtKB-EC"/>
</dbReference>
<feature type="transmembrane region" description="Helical" evidence="2">
    <location>
        <begin position="184"/>
        <end position="203"/>
    </location>
</feature>
<evidence type="ECO:0000256" key="2">
    <source>
        <dbReference type="SAM" id="Phobius"/>
    </source>
</evidence>
<evidence type="ECO:0000256" key="1">
    <source>
        <dbReference type="ARBA" id="ARBA00012528"/>
    </source>
</evidence>
<protein>
    <recommendedName>
        <fullName evidence="1">diguanylate cyclase</fullName>
        <ecNumber evidence="1">2.7.7.65</ecNumber>
    </recommendedName>
</protein>
<reference evidence="4 5" key="1">
    <citation type="submission" date="2019-09" db="EMBL/GenBank/DDBJ databases">
        <title>Genomic sequencing of 4 copper resistant soil isolates.</title>
        <authorList>
            <person name="Havryliuk O."/>
        </authorList>
    </citation>
    <scope>NUCLEOTIDE SEQUENCE [LARGE SCALE GENOMIC DNA]</scope>
    <source>
        <strain evidence="4 5">UKR4</strain>
    </source>
</reference>
<dbReference type="GO" id="GO:0043709">
    <property type="term" value="P:cell adhesion involved in single-species biofilm formation"/>
    <property type="evidence" value="ECO:0007669"/>
    <property type="project" value="TreeGrafter"/>
</dbReference>
<dbReference type="AlphaFoldDB" id="A0A5M8F1I2"/>
<sequence>MTLDPPTILALTVALAAAAALYLAIEWRSVREPSLLYWSAGFAIITIGSTLALLRSSGFLMIGIWFANGLLVSAHFLFLLGVARFTHVRLSRLWLLMLFAWFGMLMLPADLPWSKAMLGVQSLLVALPTLRASFLLRPHGKSLSIGAVQLRYVLLAHGVFYVAKALSVLIPGTLIDLAAFKGEIIQISLVEGAMAIMLIALSMTGSERYRREQQIARLAARDPLTALYNRRALDLRAPRLLAQVSPSQPGALLLIDIDNFKGVNDHHGHTSGDRLLIALSEMIRSLVPQGALAARLGGDEFVILLNPVSKEQVIELGSDLREQFQQLAAQTFATPERVTLSIGANLFDQPPPSLAALIEQGDTTLYESKRGGRDSIRLVDRTGVGTYR</sequence>
<dbReference type="InterPro" id="IPR043128">
    <property type="entry name" value="Rev_trsase/Diguanyl_cyclase"/>
</dbReference>
<feature type="transmembrane region" description="Helical" evidence="2">
    <location>
        <begin position="117"/>
        <end position="136"/>
    </location>
</feature>
<evidence type="ECO:0000313" key="4">
    <source>
        <dbReference type="EMBL" id="KAA6177520.1"/>
    </source>
</evidence>
<dbReference type="PANTHER" id="PTHR45138">
    <property type="entry name" value="REGULATORY COMPONENTS OF SENSORY TRANSDUCTION SYSTEM"/>
    <property type="match status" value="1"/>
</dbReference>
<dbReference type="GO" id="GO:1902201">
    <property type="term" value="P:negative regulation of bacterial-type flagellum-dependent cell motility"/>
    <property type="evidence" value="ECO:0007669"/>
    <property type="project" value="TreeGrafter"/>
</dbReference>
<dbReference type="InterPro" id="IPR000160">
    <property type="entry name" value="GGDEF_dom"/>
</dbReference>
<keyword evidence="2" id="KW-0472">Membrane</keyword>
<gene>
    <name evidence="4" type="ORF">F3K53_16770</name>
</gene>
<proteinExistence type="predicted"/>
<feature type="transmembrane region" description="Helical" evidence="2">
    <location>
        <begin position="35"/>
        <end position="54"/>
    </location>
</feature>
<dbReference type="EMBL" id="VWXT01000268">
    <property type="protein sequence ID" value="KAA6177520.1"/>
    <property type="molecule type" value="Genomic_DNA"/>
</dbReference>
<dbReference type="InterPro" id="IPR029787">
    <property type="entry name" value="Nucleotide_cyclase"/>
</dbReference>
<dbReference type="PANTHER" id="PTHR45138:SF24">
    <property type="entry name" value="DIGUANYLATE CYCLASE DGCC-RELATED"/>
    <property type="match status" value="1"/>
</dbReference>
<dbReference type="NCBIfam" id="TIGR00254">
    <property type="entry name" value="GGDEF"/>
    <property type="match status" value="1"/>
</dbReference>
<dbReference type="SMART" id="SM00267">
    <property type="entry name" value="GGDEF"/>
    <property type="match status" value="1"/>
</dbReference>